<dbReference type="Gene3D" id="3.40.250.10">
    <property type="entry name" value="Rhodanese-like domain"/>
    <property type="match status" value="2"/>
</dbReference>
<name>A0ABN2G8K3_9MICO</name>
<evidence type="ECO:0000313" key="4">
    <source>
        <dbReference type="EMBL" id="GAA1667166.1"/>
    </source>
</evidence>
<protein>
    <submittedName>
        <fullName evidence="4">Sulfurtransferase</fullName>
    </submittedName>
</protein>
<dbReference type="PANTHER" id="PTHR11364">
    <property type="entry name" value="THIOSULFATE SULFERTANSFERASE"/>
    <property type="match status" value="1"/>
</dbReference>
<keyword evidence="1" id="KW-0808">Transferase</keyword>
<dbReference type="PROSITE" id="PS00380">
    <property type="entry name" value="RHODANESE_1"/>
    <property type="match status" value="1"/>
</dbReference>
<dbReference type="PROSITE" id="PS50206">
    <property type="entry name" value="RHODANESE_3"/>
    <property type="match status" value="2"/>
</dbReference>
<dbReference type="Proteomes" id="UP001500596">
    <property type="component" value="Unassembled WGS sequence"/>
</dbReference>
<organism evidence="4 5">
    <name type="scientific">Microbacterium lacus</name>
    <dbReference type="NCBI Taxonomy" id="415217"/>
    <lineage>
        <taxon>Bacteria</taxon>
        <taxon>Bacillati</taxon>
        <taxon>Actinomycetota</taxon>
        <taxon>Actinomycetes</taxon>
        <taxon>Micrococcales</taxon>
        <taxon>Microbacteriaceae</taxon>
        <taxon>Microbacterium</taxon>
    </lineage>
</organism>
<dbReference type="InterPro" id="IPR001763">
    <property type="entry name" value="Rhodanese-like_dom"/>
</dbReference>
<dbReference type="EMBL" id="BAAAPK010000001">
    <property type="protein sequence ID" value="GAA1667166.1"/>
    <property type="molecule type" value="Genomic_DNA"/>
</dbReference>
<evidence type="ECO:0000259" key="3">
    <source>
        <dbReference type="PROSITE" id="PS50206"/>
    </source>
</evidence>
<proteinExistence type="predicted"/>
<dbReference type="Pfam" id="PF00581">
    <property type="entry name" value="Rhodanese"/>
    <property type="match status" value="2"/>
</dbReference>
<dbReference type="InterPro" id="IPR001307">
    <property type="entry name" value="Thiosulphate_STrfase_CS"/>
</dbReference>
<comment type="caution">
    <text evidence="4">The sequence shown here is derived from an EMBL/GenBank/DDBJ whole genome shotgun (WGS) entry which is preliminary data.</text>
</comment>
<accession>A0ABN2G8K3</accession>
<keyword evidence="5" id="KW-1185">Reference proteome</keyword>
<reference evidence="4 5" key="1">
    <citation type="journal article" date="2019" name="Int. J. Syst. Evol. Microbiol.">
        <title>The Global Catalogue of Microorganisms (GCM) 10K type strain sequencing project: providing services to taxonomists for standard genome sequencing and annotation.</title>
        <authorList>
            <consortium name="The Broad Institute Genomics Platform"/>
            <consortium name="The Broad Institute Genome Sequencing Center for Infectious Disease"/>
            <person name="Wu L."/>
            <person name="Ma J."/>
        </authorList>
    </citation>
    <scope>NUCLEOTIDE SEQUENCE [LARGE SCALE GENOMIC DNA]</scope>
    <source>
        <strain evidence="4 5">JCM 15575</strain>
    </source>
</reference>
<keyword evidence="2" id="KW-0677">Repeat</keyword>
<dbReference type="CDD" id="cd01449">
    <property type="entry name" value="TST_Repeat_2"/>
    <property type="match status" value="1"/>
</dbReference>
<sequence>MPLLIDAHELASEIDSGRPVRLLDVRWRLNAPEGRPAYVAGHLPGAVYVDLERELAETGHPEIGRYPLPALADLQHSARRWGVNDGDLVVVYDDNDAVAAARAWWLLRSRGVDIRVLDGGIRAWVGAGFPVQRGDVLPKRGDITLRDADPGVATIDDAARAPGEGHLIDVRAPEHYRGLAAGTEAAAGHIPGALNIPTVAHIARDGTLRAPAEIRATIEAASVDPDAPIVLYCSTGIASAHSALAFATAGIDARLFIGSWSQWSLAPNRPVAVGPTPTGVLQGW</sequence>
<dbReference type="RefSeq" id="WP_344052069.1">
    <property type="nucleotide sequence ID" value="NZ_BAAAPK010000001.1"/>
</dbReference>
<dbReference type="InterPro" id="IPR036873">
    <property type="entry name" value="Rhodanese-like_dom_sf"/>
</dbReference>
<dbReference type="PANTHER" id="PTHR11364:SF27">
    <property type="entry name" value="SULFURTRANSFERASE"/>
    <property type="match status" value="1"/>
</dbReference>
<evidence type="ECO:0000256" key="2">
    <source>
        <dbReference type="ARBA" id="ARBA00022737"/>
    </source>
</evidence>
<feature type="domain" description="Rhodanese" evidence="3">
    <location>
        <begin position="16"/>
        <end position="133"/>
    </location>
</feature>
<evidence type="ECO:0000313" key="5">
    <source>
        <dbReference type="Proteomes" id="UP001500596"/>
    </source>
</evidence>
<feature type="domain" description="Rhodanese" evidence="3">
    <location>
        <begin position="161"/>
        <end position="272"/>
    </location>
</feature>
<dbReference type="CDD" id="cd01448">
    <property type="entry name" value="TST_Repeat_1"/>
    <property type="match status" value="1"/>
</dbReference>
<gene>
    <name evidence="4" type="ORF">GCM10009807_09180</name>
</gene>
<dbReference type="SUPFAM" id="SSF52821">
    <property type="entry name" value="Rhodanese/Cell cycle control phosphatase"/>
    <property type="match status" value="2"/>
</dbReference>
<dbReference type="InterPro" id="IPR045078">
    <property type="entry name" value="TST/MPST-like"/>
</dbReference>
<dbReference type="SMART" id="SM00450">
    <property type="entry name" value="RHOD"/>
    <property type="match status" value="2"/>
</dbReference>
<evidence type="ECO:0000256" key="1">
    <source>
        <dbReference type="ARBA" id="ARBA00022679"/>
    </source>
</evidence>